<dbReference type="EMBL" id="JAHYIQ010000006">
    <property type="protein sequence ID" value="KAK1131665.1"/>
    <property type="molecule type" value="Genomic_DNA"/>
</dbReference>
<feature type="compositionally biased region" description="Acidic residues" evidence="1">
    <location>
        <begin position="25"/>
        <end position="53"/>
    </location>
</feature>
<accession>A0AA40G5X7</accession>
<reference evidence="2" key="1">
    <citation type="submission" date="2021-10" db="EMBL/GenBank/DDBJ databases">
        <title>Melipona bicolor Genome sequencing and assembly.</title>
        <authorList>
            <person name="Araujo N.S."/>
            <person name="Arias M.C."/>
        </authorList>
    </citation>
    <scope>NUCLEOTIDE SEQUENCE</scope>
    <source>
        <strain evidence="2">USP_2M_L1-L4_2017</strain>
        <tissue evidence="2">Whole body</tissue>
    </source>
</reference>
<dbReference type="Proteomes" id="UP001177670">
    <property type="component" value="Unassembled WGS sequence"/>
</dbReference>
<evidence type="ECO:0000313" key="3">
    <source>
        <dbReference type="Proteomes" id="UP001177670"/>
    </source>
</evidence>
<keyword evidence="3" id="KW-1185">Reference proteome</keyword>
<evidence type="ECO:0000256" key="1">
    <source>
        <dbReference type="SAM" id="MobiDB-lite"/>
    </source>
</evidence>
<feature type="region of interest" description="Disordered" evidence="1">
    <location>
        <begin position="1"/>
        <end position="55"/>
    </location>
</feature>
<proteinExistence type="predicted"/>
<organism evidence="2 3">
    <name type="scientific">Melipona bicolor</name>
    <dbReference type="NCBI Taxonomy" id="60889"/>
    <lineage>
        <taxon>Eukaryota</taxon>
        <taxon>Metazoa</taxon>
        <taxon>Ecdysozoa</taxon>
        <taxon>Arthropoda</taxon>
        <taxon>Hexapoda</taxon>
        <taxon>Insecta</taxon>
        <taxon>Pterygota</taxon>
        <taxon>Neoptera</taxon>
        <taxon>Endopterygota</taxon>
        <taxon>Hymenoptera</taxon>
        <taxon>Apocrita</taxon>
        <taxon>Aculeata</taxon>
        <taxon>Apoidea</taxon>
        <taxon>Anthophila</taxon>
        <taxon>Apidae</taxon>
        <taxon>Melipona</taxon>
    </lineage>
</organism>
<gene>
    <name evidence="2" type="ORF">K0M31_017955</name>
</gene>
<name>A0AA40G5X7_9HYME</name>
<sequence length="222" mass="24879">MTEGSDKGASSQVARAARKERECSNDDDDDDDDDDDGDDDDDDGDDDDDDDDGTLVCSAECSAMAEGWKHEQAEFTPPFALSATYTRRRIEKEEKETEKEFQQLPKLQTPDKIEDKDKVATVGAERWLLDTDDVQHDKLADAISRRITPMTVVGRERNIPEEGAINSNTVRQKLVLINQTDVSFLREYLTGQGKQGSSVLKNYANVTIQSTVRMFSVKRHGL</sequence>
<protein>
    <submittedName>
        <fullName evidence="2">Uncharacterized protein</fullName>
    </submittedName>
</protein>
<dbReference type="AlphaFoldDB" id="A0AA40G5X7"/>
<evidence type="ECO:0000313" key="2">
    <source>
        <dbReference type="EMBL" id="KAK1131665.1"/>
    </source>
</evidence>
<comment type="caution">
    <text evidence="2">The sequence shown here is derived from an EMBL/GenBank/DDBJ whole genome shotgun (WGS) entry which is preliminary data.</text>
</comment>